<keyword evidence="7" id="KW-0998">Cell outer membrane</keyword>
<evidence type="ECO:0000256" key="2">
    <source>
        <dbReference type="ARBA" id="ARBA00022452"/>
    </source>
</evidence>
<evidence type="ECO:0000256" key="7">
    <source>
        <dbReference type="ARBA" id="ARBA00023237"/>
    </source>
</evidence>
<feature type="signal peptide" evidence="9">
    <location>
        <begin position="1"/>
        <end position="27"/>
    </location>
</feature>
<keyword evidence="12" id="KW-1185">Reference proteome</keyword>
<evidence type="ECO:0000256" key="8">
    <source>
        <dbReference type="NCBIfam" id="TIGR03303"/>
    </source>
</evidence>
<dbReference type="Gene3D" id="3.10.20.310">
    <property type="entry name" value="membrane protein fhac"/>
    <property type="match status" value="5"/>
</dbReference>
<dbReference type="Pfam" id="PF01103">
    <property type="entry name" value="Omp85"/>
    <property type="match status" value="1"/>
</dbReference>
<name>A0A1U9NHD3_9BACT</name>
<protein>
    <recommendedName>
        <fullName evidence="8">Outer membrane protein assembly factor BamA</fullName>
    </recommendedName>
</protein>
<dbReference type="GO" id="GO:0071709">
    <property type="term" value="P:membrane assembly"/>
    <property type="evidence" value="ECO:0007669"/>
    <property type="project" value="InterPro"/>
</dbReference>
<dbReference type="RefSeq" id="WP_146659491.1">
    <property type="nucleotide sequence ID" value="NZ_CP019791.1"/>
</dbReference>
<dbReference type="STRING" id="1936003.STSP2_00477"/>
<dbReference type="InterPro" id="IPR023707">
    <property type="entry name" value="OM_assembly_BamA"/>
</dbReference>
<evidence type="ECO:0000256" key="1">
    <source>
        <dbReference type="ARBA" id="ARBA00004370"/>
    </source>
</evidence>
<reference evidence="12" key="1">
    <citation type="submission" date="2017-02" db="EMBL/GenBank/DDBJ databases">
        <title>Comparative genomics and description of representatives of a novel lineage of planctomycetes thriving in anoxic sediments.</title>
        <authorList>
            <person name="Spring S."/>
            <person name="Bunk B."/>
            <person name="Sproer C."/>
        </authorList>
    </citation>
    <scope>NUCLEOTIDE SEQUENCE [LARGE SCALE GENOMIC DNA]</scope>
    <source>
        <strain evidence="12">ST-NAGAB-D1</strain>
    </source>
</reference>
<keyword evidence="6" id="KW-0472">Membrane</keyword>
<dbReference type="InterPro" id="IPR010827">
    <property type="entry name" value="BamA/TamA_POTRA"/>
</dbReference>
<dbReference type="Pfam" id="PF07244">
    <property type="entry name" value="POTRA"/>
    <property type="match status" value="3"/>
</dbReference>
<dbReference type="InterPro" id="IPR000184">
    <property type="entry name" value="Bac_surfAg_D15"/>
</dbReference>
<feature type="domain" description="POTRA" evidence="10">
    <location>
        <begin position="275"/>
        <end position="353"/>
    </location>
</feature>
<dbReference type="PANTHER" id="PTHR12815">
    <property type="entry name" value="SORTING AND ASSEMBLY MACHINERY SAMM50 PROTEIN FAMILY MEMBER"/>
    <property type="match status" value="1"/>
</dbReference>
<dbReference type="AlphaFoldDB" id="A0A1U9NHD3"/>
<evidence type="ECO:0000256" key="5">
    <source>
        <dbReference type="ARBA" id="ARBA00022737"/>
    </source>
</evidence>
<dbReference type="EMBL" id="CP019791">
    <property type="protein sequence ID" value="AQT67333.1"/>
    <property type="molecule type" value="Genomic_DNA"/>
</dbReference>
<keyword evidence="3" id="KW-0812">Transmembrane</keyword>
<evidence type="ECO:0000256" key="9">
    <source>
        <dbReference type="SAM" id="SignalP"/>
    </source>
</evidence>
<evidence type="ECO:0000259" key="10">
    <source>
        <dbReference type="PROSITE" id="PS51779"/>
    </source>
</evidence>
<dbReference type="NCBIfam" id="TIGR03303">
    <property type="entry name" value="OM_YaeT"/>
    <property type="match status" value="1"/>
</dbReference>
<dbReference type="InterPro" id="IPR034746">
    <property type="entry name" value="POTRA"/>
</dbReference>
<keyword evidence="5" id="KW-0677">Repeat</keyword>
<proteinExistence type="predicted"/>
<evidence type="ECO:0000313" key="11">
    <source>
        <dbReference type="EMBL" id="AQT67333.1"/>
    </source>
</evidence>
<evidence type="ECO:0000256" key="4">
    <source>
        <dbReference type="ARBA" id="ARBA00022729"/>
    </source>
</evidence>
<dbReference type="Gene3D" id="2.40.160.50">
    <property type="entry name" value="membrane protein fhac: a member of the omp85/tpsb transporter family"/>
    <property type="match status" value="1"/>
</dbReference>
<dbReference type="PANTHER" id="PTHR12815:SF47">
    <property type="entry name" value="TRANSLOCATION AND ASSEMBLY MODULE SUBUNIT TAMA"/>
    <property type="match status" value="1"/>
</dbReference>
<dbReference type="OrthoDB" id="231360at2"/>
<dbReference type="KEGG" id="alus:STSP2_00477"/>
<dbReference type="GO" id="GO:0009279">
    <property type="term" value="C:cell outer membrane"/>
    <property type="evidence" value="ECO:0007669"/>
    <property type="project" value="UniProtKB-UniRule"/>
</dbReference>
<evidence type="ECO:0000256" key="3">
    <source>
        <dbReference type="ARBA" id="ARBA00022692"/>
    </source>
</evidence>
<dbReference type="PROSITE" id="PS51779">
    <property type="entry name" value="POTRA"/>
    <property type="match status" value="2"/>
</dbReference>
<keyword evidence="2" id="KW-1134">Transmembrane beta strand</keyword>
<keyword evidence="4 9" id="KW-0732">Signal</keyword>
<feature type="chain" id="PRO_5010711852" description="Outer membrane protein assembly factor BamA" evidence="9">
    <location>
        <begin position="28"/>
        <end position="783"/>
    </location>
</feature>
<evidence type="ECO:0000313" key="12">
    <source>
        <dbReference type="Proteomes" id="UP000189674"/>
    </source>
</evidence>
<accession>A0A1U9NHD3</accession>
<gene>
    <name evidence="11" type="primary">bamA</name>
    <name evidence="11" type="ORF">STSP2_00477</name>
</gene>
<dbReference type="PIRSF" id="PIRSF006076">
    <property type="entry name" value="OM_assembly_OMP85"/>
    <property type="match status" value="1"/>
</dbReference>
<sequence precursor="true">MTFRKEDFTRAGLLLLAMMVFAYPAFAAEQEDVNLQGKRIAAIKIEGNVTLTRAQVLAKVRARAGETFDRSTAAEDARRIAEVDGVEYSYYNASPQDGQVLLTYVVVEKNLVRALEFPGSDKISENRLSAELAFKQGDYLDLFLVNNGRQAIEDLYHKRGYVFTEITVDREKLEVGQVFYKIEEGPRVKVKEVNFVGNEALTDKELDKGIKTRTRALMLWPVYYKEDVAEEDVAKLTAAYQDRGYLDVQVTKSVEFSENRKKAYVTFTIDEGPKYTVGEVSITGNEYFTDAELQTENLKLMPGQSYSEERSDFDARKIQYHYREIGFINATVDQKRSFGDGGTVDVEFQVTEGDRFRIGKVNISGNEAVKGKVIRRILDEEEFTPGKWYDADAARGNGQGQLENTVKRLALTESTFIQPTGDAADHRDANVNVVESRTGSIMFGAGVASNTGLIGQVTLDQRNFDLFDYPDSFSEFITGQAFKGAGQRFKASFLPGTEESSFSVTFTEPYLYDKPLALDFAASGFTRVQEAYDENRLKGYIGLEKRYADDWRRGIAFRVENISVDDLEPDAPVEIRDVKGDNGLLGVKAFIRKDTTDNRFLPTSGYHFDAGYEQVGGDHNFGIVSATQRWYKTLHEDLAERKTVLETKIKAGAIVGDAPPFERFYAGGTGSLRGFEYRGVSPRGLQTNVANPEYEDPIGSDWLLIGSAEVAVPLTSDVFSWLFFVDTGAVETGGVRASVGTGLQILLPQWFGPVPMRFELAAPLAKDETDDTQAFSFSVGALF</sequence>
<dbReference type="InterPro" id="IPR039910">
    <property type="entry name" value="D15-like"/>
</dbReference>
<evidence type="ECO:0000256" key="6">
    <source>
        <dbReference type="ARBA" id="ARBA00023136"/>
    </source>
</evidence>
<dbReference type="Proteomes" id="UP000189674">
    <property type="component" value="Chromosome"/>
</dbReference>
<comment type="subcellular location">
    <subcellularLocation>
        <location evidence="1">Membrane</location>
    </subcellularLocation>
</comment>
<feature type="domain" description="POTRA" evidence="10">
    <location>
        <begin position="188"/>
        <end position="272"/>
    </location>
</feature>
<organism evidence="11 12">
    <name type="scientific">Anaerohalosphaera lusitana</name>
    <dbReference type="NCBI Taxonomy" id="1936003"/>
    <lineage>
        <taxon>Bacteria</taxon>
        <taxon>Pseudomonadati</taxon>
        <taxon>Planctomycetota</taxon>
        <taxon>Phycisphaerae</taxon>
        <taxon>Sedimentisphaerales</taxon>
        <taxon>Anaerohalosphaeraceae</taxon>
        <taxon>Anaerohalosphaera</taxon>
    </lineage>
</organism>